<dbReference type="PANTHER" id="PTHR43133">
    <property type="entry name" value="RNA POLYMERASE ECF-TYPE SIGMA FACTO"/>
    <property type="match status" value="1"/>
</dbReference>
<dbReference type="GO" id="GO:0003677">
    <property type="term" value="F:DNA binding"/>
    <property type="evidence" value="ECO:0007669"/>
    <property type="project" value="UniProtKB-KW"/>
</dbReference>
<accession>A0A4R2ET08</accession>
<evidence type="ECO:0000256" key="5">
    <source>
        <dbReference type="ARBA" id="ARBA00023163"/>
    </source>
</evidence>
<dbReference type="Pfam" id="PF08281">
    <property type="entry name" value="Sigma70_r4_2"/>
    <property type="match status" value="1"/>
</dbReference>
<keyword evidence="5" id="KW-0804">Transcription</keyword>
<evidence type="ECO:0000313" key="8">
    <source>
        <dbReference type="EMBL" id="TCN72183.1"/>
    </source>
</evidence>
<dbReference type="InterPro" id="IPR013324">
    <property type="entry name" value="RNA_pol_sigma_r3/r4-like"/>
</dbReference>
<sequence length="175" mass="20168">MLTINSPTIRNRLLRVALRLLGSKDDAEDVAQEVLLKLYQRSDVEELKNVEAYAVTMAKNLCFDIKRKTTNHRTVELEQADGKHESQTPHTCLEQADTYGFVRQTMEELNDSYKLVIQLRDIEELEFDEIATIMGMNENQVRVTLSRARKKLRDALVNDKNFEYGTDSGAFKQVL</sequence>
<dbReference type="InterPro" id="IPR036388">
    <property type="entry name" value="WH-like_DNA-bd_sf"/>
</dbReference>
<dbReference type="SUPFAM" id="SSF88659">
    <property type="entry name" value="Sigma3 and sigma4 domains of RNA polymerase sigma factors"/>
    <property type="match status" value="1"/>
</dbReference>
<protein>
    <submittedName>
        <fullName evidence="8">RNA polymerase sigma-70 factor (ECF subfamily)</fullName>
    </submittedName>
</protein>
<dbReference type="OrthoDB" id="659855at2"/>
<dbReference type="InterPro" id="IPR039425">
    <property type="entry name" value="RNA_pol_sigma-70-like"/>
</dbReference>
<dbReference type="EMBL" id="SLWB01000002">
    <property type="protein sequence ID" value="TCN72183.1"/>
    <property type="molecule type" value="Genomic_DNA"/>
</dbReference>
<evidence type="ECO:0000256" key="4">
    <source>
        <dbReference type="ARBA" id="ARBA00023125"/>
    </source>
</evidence>
<dbReference type="Gene3D" id="1.10.10.10">
    <property type="entry name" value="Winged helix-like DNA-binding domain superfamily/Winged helix DNA-binding domain"/>
    <property type="match status" value="1"/>
</dbReference>
<organism evidence="8 9">
    <name type="scientific">Acetobacteroides hydrogenigenes</name>
    <dbReference type="NCBI Taxonomy" id="979970"/>
    <lineage>
        <taxon>Bacteria</taxon>
        <taxon>Pseudomonadati</taxon>
        <taxon>Bacteroidota</taxon>
        <taxon>Bacteroidia</taxon>
        <taxon>Bacteroidales</taxon>
        <taxon>Rikenellaceae</taxon>
        <taxon>Acetobacteroides</taxon>
    </lineage>
</organism>
<proteinExistence type="inferred from homology"/>
<dbReference type="InterPro" id="IPR013249">
    <property type="entry name" value="RNA_pol_sigma70_r4_t2"/>
</dbReference>
<dbReference type="PANTHER" id="PTHR43133:SF8">
    <property type="entry name" value="RNA POLYMERASE SIGMA FACTOR HI_1459-RELATED"/>
    <property type="match status" value="1"/>
</dbReference>
<dbReference type="GO" id="GO:0006352">
    <property type="term" value="P:DNA-templated transcription initiation"/>
    <property type="evidence" value="ECO:0007669"/>
    <property type="project" value="InterPro"/>
</dbReference>
<keyword evidence="9" id="KW-1185">Reference proteome</keyword>
<feature type="domain" description="RNA polymerase sigma-70 region 2" evidence="6">
    <location>
        <begin position="10"/>
        <end position="69"/>
    </location>
</feature>
<name>A0A4R2ET08_9BACT</name>
<evidence type="ECO:0000256" key="2">
    <source>
        <dbReference type="ARBA" id="ARBA00023015"/>
    </source>
</evidence>
<keyword evidence="4" id="KW-0238">DNA-binding</keyword>
<gene>
    <name evidence="8" type="ORF">CLV25_102146</name>
</gene>
<dbReference type="Pfam" id="PF04542">
    <property type="entry name" value="Sigma70_r2"/>
    <property type="match status" value="1"/>
</dbReference>
<dbReference type="NCBIfam" id="TIGR02937">
    <property type="entry name" value="sigma70-ECF"/>
    <property type="match status" value="1"/>
</dbReference>
<evidence type="ECO:0000313" key="9">
    <source>
        <dbReference type="Proteomes" id="UP000294830"/>
    </source>
</evidence>
<keyword evidence="3" id="KW-0731">Sigma factor</keyword>
<evidence type="ECO:0000259" key="6">
    <source>
        <dbReference type="Pfam" id="PF04542"/>
    </source>
</evidence>
<dbReference type="InterPro" id="IPR014284">
    <property type="entry name" value="RNA_pol_sigma-70_dom"/>
</dbReference>
<dbReference type="InterPro" id="IPR007627">
    <property type="entry name" value="RNA_pol_sigma70_r2"/>
</dbReference>
<dbReference type="Proteomes" id="UP000294830">
    <property type="component" value="Unassembled WGS sequence"/>
</dbReference>
<dbReference type="CDD" id="cd06171">
    <property type="entry name" value="Sigma70_r4"/>
    <property type="match status" value="1"/>
</dbReference>
<dbReference type="Gene3D" id="1.10.1740.10">
    <property type="match status" value="1"/>
</dbReference>
<dbReference type="SUPFAM" id="SSF88946">
    <property type="entry name" value="Sigma2 domain of RNA polymerase sigma factors"/>
    <property type="match status" value="1"/>
</dbReference>
<comment type="similarity">
    <text evidence="1">Belongs to the sigma-70 factor family. ECF subfamily.</text>
</comment>
<dbReference type="AlphaFoldDB" id="A0A4R2ET08"/>
<dbReference type="InterPro" id="IPR013325">
    <property type="entry name" value="RNA_pol_sigma_r2"/>
</dbReference>
<feature type="domain" description="RNA polymerase sigma factor 70 region 4 type 2" evidence="7">
    <location>
        <begin position="103"/>
        <end position="152"/>
    </location>
</feature>
<reference evidence="8 9" key="1">
    <citation type="submission" date="2019-03" db="EMBL/GenBank/DDBJ databases">
        <title>Genomic Encyclopedia of Archaeal and Bacterial Type Strains, Phase II (KMG-II): from individual species to whole genera.</title>
        <authorList>
            <person name="Goeker M."/>
        </authorList>
    </citation>
    <scope>NUCLEOTIDE SEQUENCE [LARGE SCALE GENOMIC DNA]</scope>
    <source>
        <strain evidence="8 9">RL-C</strain>
    </source>
</reference>
<dbReference type="RefSeq" id="WP_131838246.1">
    <property type="nucleotide sequence ID" value="NZ_SLWB01000002.1"/>
</dbReference>
<evidence type="ECO:0000259" key="7">
    <source>
        <dbReference type="Pfam" id="PF08281"/>
    </source>
</evidence>
<evidence type="ECO:0000256" key="1">
    <source>
        <dbReference type="ARBA" id="ARBA00010641"/>
    </source>
</evidence>
<dbReference type="GO" id="GO:0016987">
    <property type="term" value="F:sigma factor activity"/>
    <property type="evidence" value="ECO:0007669"/>
    <property type="project" value="UniProtKB-KW"/>
</dbReference>
<evidence type="ECO:0000256" key="3">
    <source>
        <dbReference type="ARBA" id="ARBA00023082"/>
    </source>
</evidence>
<comment type="caution">
    <text evidence="8">The sequence shown here is derived from an EMBL/GenBank/DDBJ whole genome shotgun (WGS) entry which is preliminary data.</text>
</comment>
<keyword evidence="2" id="KW-0805">Transcription regulation</keyword>